<evidence type="ECO:0000313" key="8">
    <source>
        <dbReference type="RefSeq" id="XP_034104431.1"/>
    </source>
</evidence>
<keyword evidence="2" id="KW-0328">Glycosyltransferase</keyword>
<keyword evidence="5" id="KW-0812">Transmembrane</keyword>
<feature type="chain" id="PRO_5028191111" evidence="6">
    <location>
        <begin position="25"/>
        <end position="550"/>
    </location>
</feature>
<evidence type="ECO:0000256" key="3">
    <source>
        <dbReference type="ARBA" id="ARBA00022679"/>
    </source>
</evidence>
<dbReference type="Proteomes" id="UP000515160">
    <property type="component" value="Chromosome 3"/>
</dbReference>
<reference evidence="8" key="1">
    <citation type="submission" date="2025-08" db="UniProtKB">
        <authorList>
            <consortium name="RefSeq"/>
        </authorList>
    </citation>
    <scope>IDENTIFICATION</scope>
    <source>
        <strain evidence="8">15112-1751.03</strain>
        <tissue evidence="8">Whole Adult</tissue>
    </source>
</reference>
<dbReference type="Gene3D" id="3.40.50.2000">
    <property type="entry name" value="Glycogen Phosphorylase B"/>
    <property type="match status" value="1"/>
</dbReference>
<evidence type="ECO:0000256" key="5">
    <source>
        <dbReference type="SAM" id="Phobius"/>
    </source>
</evidence>
<keyword evidence="3" id="KW-0808">Transferase</keyword>
<evidence type="ECO:0000313" key="7">
    <source>
        <dbReference type="Proteomes" id="UP000515160"/>
    </source>
</evidence>
<dbReference type="PROSITE" id="PS51257">
    <property type="entry name" value="PROKAR_LIPOPROTEIN"/>
    <property type="match status" value="1"/>
</dbReference>
<dbReference type="SUPFAM" id="SSF53756">
    <property type="entry name" value="UDP-Glycosyltransferase/glycogen phosphorylase"/>
    <property type="match status" value="1"/>
</dbReference>
<keyword evidence="7" id="KW-1185">Reference proteome</keyword>
<evidence type="ECO:0000256" key="1">
    <source>
        <dbReference type="ARBA" id="ARBA00009995"/>
    </source>
</evidence>
<dbReference type="AlphaFoldDB" id="A0A6P8WL88"/>
<comment type="similarity">
    <text evidence="1">Belongs to the UDP-glycosyltransferase family.</text>
</comment>
<proteinExistence type="inferred from homology"/>
<evidence type="ECO:0000256" key="4">
    <source>
        <dbReference type="SAM" id="Coils"/>
    </source>
</evidence>
<dbReference type="Pfam" id="PF00201">
    <property type="entry name" value="UDPGT"/>
    <property type="match status" value="1"/>
</dbReference>
<gene>
    <name evidence="8" type="primary">LOC117568132</name>
</gene>
<feature type="transmembrane region" description="Helical" evidence="5">
    <location>
        <begin position="475"/>
        <end position="497"/>
    </location>
</feature>
<accession>A0A6P8WL88</accession>
<dbReference type="InterPro" id="IPR050271">
    <property type="entry name" value="UDP-glycosyltransferase"/>
</dbReference>
<name>A0A6P8WL88_DROAB</name>
<dbReference type="CTD" id="59217"/>
<keyword evidence="4" id="KW-0175">Coiled coil</keyword>
<keyword evidence="6" id="KW-0732">Signal</keyword>
<dbReference type="PANTHER" id="PTHR48043:SF114">
    <property type="entry name" value="IP04436P-RELATED"/>
    <property type="match status" value="1"/>
</dbReference>
<dbReference type="RefSeq" id="XP_034104431.1">
    <property type="nucleotide sequence ID" value="XM_034248540.2"/>
</dbReference>
<dbReference type="OrthoDB" id="5835829at2759"/>
<dbReference type="PANTHER" id="PTHR48043">
    <property type="entry name" value="EG:EG0003.4 PROTEIN-RELATED"/>
    <property type="match status" value="1"/>
</dbReference>
<protein>
    <submittedName>
        <fullName evidence="8">UDP-glucosyltransferase 2</fullName>
    </submittedName>
</protein>
<sequence length="550" mass="62813">MKLFVALLLSLLLLGCYNWQQLQAANILCIVGTAEENNPAWSEPFFEALVDRGHKLTIVGTTTDPEIKGIEHIQIKNNYNANNQYVKKDNPAWHGWDIKQMLNWNEAVLGNCRAVIQNEHLDALKGYYDLIIYDATYTVECLLTRLPQLHNKPILALSGGKLTADLLRLVNAENTINPARIPYFASKLPLEMSYWQRIQNHLIYFGQSAIRWGVVEPVLRGMLPNFRQPAVQIVLLNTHPVLDYVQNLPPNVIEVGGLHIRAESSALSLDLQSFVERFPEGLVYIHLPHLKQFTDSGVQAIQDMLKEFTQFGFILNSKLELARKFNNLKTVEVDNKIQLNILAQSNVKAFISHGDSFGLQEAIYNAVPVIMLPLLFDQFNNAKRIEERELGIRITANSTGYYDFGNALQRIVREPTFSTNLQQAQFNFRTRKMKPVNEAIWYVEQLVADADQFKHLSHSQSAEQSYFVSHSIDVLLLPVLFVSIFIINLIVLIHQVVKTKNPNKDKTKLIEKKFKEKLKELEKKKSTTKIKGVEKKKSSEKVLSAEKKQN</sequence>
<dbReference type="GO" id="GO:0008194">
    <property type="term" value="F:UDP-glycosyltransferase activity"/>
    <property type="evidence" value="ECO:0007669"/>
    <property type="project" value="InterPro"/>
</dbReference>
<keyword evidence="5" id="KW-1133">Transmembrane helix</keyword>
<keyword evidence="5" id="KW-0472">Membrane</keyword>
<feature type="coiled-coil region" evidence="4">
    <location>
        <begin position="504"/>
        <end position="531"/>
    </location>
</feature>
<dbReference type="InterPro" id="IPR002213">
    <property type="entry name" value="UDP_glucos_trans"/>
</dbReference>
<organism evidence="7 8">
    <name type="scientific">Drosophila albomicans</name>
    <name type="common">Fruit fly</name>
    <dbReference type="NCBI Taxonomy" id="7291"/>
    <lineage>
        <taxon>Eukaryota</taxon>
        <taxon>Metazoa</taxon>
        <taxon>Ecdysozoa</taxon>
        <taxon>Arthropoda</taxon>
        <taxon>Hexapoda</taxon>
        <taxon>Insecta</taxon>
        <taxon>Pterygota</taxon>
        <taxon>Neoptera</taxon>
        <taxon>Endopterygota</taxon>
        <taxon>Diptera</taxon>
        <taxon>Brachycera</taxon>
        <taxon>Muscomorpha</taxon>
        <taxon>Ephydroidea</taxon>
        <taxon>Drosophilidae</taxon>
        <taxon>Drosophila</taxon>
    </lineage>
</organism>
<dbReference type="GeneID" id="117568132"/>
<evidence type="ECO:0000256" key="2">
    <source>
        <dbReference type="ARBA" id="ARBA00022676"/>
    </source>
</evidence>
<evidence type="ECO:0000256" key="6">
    <source>
        <dbReference type="SAM" id="SignalP"/>
    </source>
</evidence>
<feature type="signal peptide" evidence="6">
    <location>
        <begin position="1"/>
        <end position="24"/>
    </location>
</feature>